<dbReference type="OrthoDB" id="21595at2759"/>
<dbReference type="GO" id="GO:0007015">
    <property type="term" value="P:actin filament organization"/>
    <property type="evidence" value="ECO:0007669"/>
    <property type="project" value="TreeGrafter"/>
</dbReference>
<dbReference type="InterPro" id="IPR001715">
    <property type="entry name" value="CH_dom"/>
</dbReference>
<dbReference type="Gene3D" id="1.10.418.10">
    <property type="entry name" value="Calponin-like domain"/>
    <property type="match status" value="1"/>
</dbReference>
<dbReference type="Proteomes" id="UP000243579">
    <property type="component" value="Unassembled WGS sequence"/>
</dbReference>
<accession>A0A1V9Z8M7</accession>
<dbReference type="GO" id="GO:0051015">
    <property type="term" value="F:actin filament binding"/>
    <property type="evidence" value="ECO:0007669"/>
    <property type="project" value="TreeGrafter"/>
</dbReference>
<reference evidence="2 3" key="1">
    <citation type="journal article" date="2014" name="Genome Biol. Evol.">
        <title>The secreted proteins of Achlya hypogyna and Thraustotheca clavata identify the ancestral oomycete secretome and reveal gene acquisitions by horizontal gene transfer.</title>
        <authorList>
            <person name="Misner I."/>
            <person name="Blouin N."/>
            <person name="Leonard G."/>
            <person name="Richards T.A."/>
            <person name="Lane C.E."/>
        </authorList>
    </citation>
    <scope>NUCLEOTIDE SEQUENCE [LARGE SCALE GENOMIC DNA]</scope>
    <source>
        <strain evidence="2 3">ATCC 48635</strain>
    </source>
</reference>
<evidence type="ECO:0000259" key="1">
    <source>
        <dbReference type="PROSITE" id="PS50021"/>
    </source>
</evidence>
<comment type="caution">
    <text evidence="2">The sequence shown here is derived from an EMBL/GenBank/DDBJ whole genome shotgun (WGS) entry which is preliminary data.</text>
</comment>
<feature type="domain" description="Calponin-homology (CH)" evidence="1">
    <location>
        <begin position="1"/>
        <end position="109"/>
    </location>
</feature>
<dbReference type="SUPFAM" id="SSF47576">
    <property type="entry name" value="Calponin-homology domain, CH-domain"/>
    <property type="match status" value="1"/>
</dbReference>
<dbReference type="PANTHER" id="PTHR47385:SF14">
    <property type="entry name" value="TRANSGELIN"/>
    <property type="match status" value="1"/>
</dbReference>
<organism evidence="2 3">
    <name type="scientific">Achlya hypogyna</name>
    <name type="common">Oomycete</name>
    <name type="synonym">Protoachlya hypogyna</name>
    <dbReference type="NCBI Taxonomy" id="1202772"/>
    <lineage>
        <taxon>Eukaryota</taxon>
        <taxon>Sar</taxon>
        <taxon>Stramenopiles</taxon>
        <taxon>Oomycota</taxon>
        <taxon>Saprolegniomycetes</taxon>
        <taxon>Saprolegniales</taxon>
        <taxon>Achlyaceae</taxon>
        <taxon>Achlya</taxon>
    </lineage>
</organism>
<dbReference type="InterPro" id="IPR050606">
    <property type="entry name" value="Calponin-like"/>
</dbReference>
<sequence>MLGRNLYPEDECDAARNDENALFLLLRSGVILRELMVVLAPNEANPTPIARSYTKLLAPWKERENISIFLNDCRMLGMADSSMFCTDDLYEGSNMVQVLFGLQYIQCWFNPNSLLSTRSNVSSPRSTKLGSLSDTDFLAMFQNQMLIEDDVL</sequence>
<dbReference type="CDD" id="cd00014">
    <property type="entry name" value="CH_SF"/>
    <property type="match status" value="1"/>
</dbReference>
<dbReference type="AlphaFoldDB" id="A0A1V9Z8M7"/>
<dbReference type="GO" id="GO:0015629">
    <property type="term" value="C:actin cytoskeleton"/>
    <property type="evidence" value="ECO:0007669"/>
    <property type="project" value="TreeGrafter"/>
</dbReference>
<evidence type="ECO:0000313" key="3">
    <source>
        <dbReference type="Proteomes" id="UP000243579"/>
    </source>
</evidence>
<name>A0A1V9Z8M7_ACHHY</name>
<keyword evidence="3" id="KW-1185">Reference proteome</keyword>
<dbReference type="Pfam" id="PF00307">
    <property type="entry name" value="CH"/>
    <property type="match status" value="1"/>
</dbReference>
<dbReference type="InterPro" id="IPR036872">
    <property type="entry name" value="CH_dom_sf"/>
</dbReference>
<proteinExistence type="predicted"/>
<dbReference type="EMBL" id="JNBR01000366">
    <property type="protein sequence ID" value="OQR94365.1"/>
    <property type="molecule type" value="Genomic_DNA"/>
</dbReference>
<dbReference type="PROSITE" id="PS50021">
    <property type="entry name" value="CH"/>
    <property type="match status" value="1"/>
</dbReference>
<evidence type="ECO:0000313" key="2">
    <source>
        <dbReference type="EMBL" id="OQR94365.1"/>
    </source>
</evidence>
<dbReference type="PANTHER" id="PTHR47385">
    <property type="entry name" value="CALPONIN"/>
    <property type="match status" value="1"/>
</dbReference>
<gene>
    <name evidence="2" type="ORF">ACHHYP_01431</name>
</gene>
<protein>
    <recommendedName>
        <fullName evidence="1">Calponin-homology (CH) domain-containing protein</fullName>
    </recommendedName>
</protein>